<evidence type="ECO:0000256" key="3">
    <source>
        <dbReference type="ARBA" id="ARBA00012180"/>
    </source>
</evidence>
<sequence length="464" mass="52638">MAEKLIQWNCNGLVLHYCELKLLISKHKPMCICLQETHLRHDRPYSLRGYNVIRKEVLSGERAHGGVAIILRDDVQFEALPINTDLQVVAVKIKAPLTLIVRVHEILNARQVSLWPQVLPLVREIPPWERPAINLNTQIKDLVTREAHPSVIHANFRSMLQPYPNTTTIFTDGSKTDSGVGCAFVVNGSAHSWSLPKISSSYTAEQYAIWQALHYCCMTTTMQNFVIISDSLSAMTGLLARRSKDPLALMSIALLKTLQDLGKSIKFIWIPSHSGIPGNDLADTAAKLAASSETLDVQFIKTCDQKLYLNQMLIDKWQNEWNSTETQLRYLKPKVRPRYTPKNLSRMDRVKVHRLRLGHTFMTHSYLLCGEDPPDCHWCDGVCKIISESKNLVWFCDECAENQVPELLQPSLIAGTSNDISSIKCENMLLKNEVECLQREKELLNKLAKKFLSDALNEKVRNAN</sequence>
<dbReference type="PROSITE" id="PS50879">
    <property type="entry name" value="RNASE_H_1"/>
    <property type="match status" value="1"/>
</dbReference>
<dbReference type="SUPFAM" id="SSF56219">
    <property type="entry name" value="DNase I-like"/>
    <property type="match status" value="1"/>
</dbReference>
<dbReference type="InterPro" id="IPR036691">
    <property type="entry name" value="Endo/exonu/phosph_ase_sf"/>
</dbReference>
<evidence type="ECO:0000256" key="2">
    <source>
        <dbReference type="ARBA" id="ARBA00005300"/>
    </source>
</evidence>
<name>A0A653CJS7_CALMS</name>
<dbReference type="Proteomes" id="UP000410492">
    <property type="component" value="Unassembled WGS sequence"/>
</dbReference>
<evidence type="ECO:0000256" key="4">
    <source>
        <dbReference type="ARBA" id="ARBA00022722"/>
    </source>
</evidence>
<dbReference type="EC" id="3.1.26.4" evidence="3"/>
<keyword evidence="11" id="KW-1185">Reference proteome</keyword>
<evidence type="ECO:0000259" key="9">
    <source>
        <dbReference type="PROSITE" id="PS50879"/>
    </source>
</evidence>
<gene>
    <name evidence="10" type="ORF">CALMAC_LOCUS9728</name>
</gene>
<dbReference type="CDD" id="cd09276">
    <property type="entry name" value="Rnase_HI_RT_non_LTR"/>
    <property type="match status" value="1"/>
</dbReference>
<reference evidence="10 11" key="1">
    <citation type="submission" date="2019-01" db="EMBL/GenBank/DDBJ databases">
        <authorList>
            <person name="Sayadi A."/>
        </authorList>
    </citation>
    <scope>NUCLEOTIDE SEQUENCE [LARGE SCALE GENOMIC DNA]</scope>
</reference>
<comment type="similarity">
    <text evidence="2">Belongs to the RNase H family.</text>
</comment>
<dbReference type="InterPro" id="IPR002156">
    <property type="entry name" value="RNaseH_domain"/>
</dbReference>
<dbReference type="Gene3D" id="3.30.420.10">
    <property type="entry name" value="Ribonuclease H-like superfamily/Ribonuclease H"/>
    <property type="match status" value="1"/>
</dbReference>
<keyword evidence="7" id="KW-0378">Hydrolase</keyword>
<evidence type="ECO:0000256" key="7">
    <source>
        <dbReference type="ARBA" id="ARBA00022801"/>
    </source>
</evidence>
<keyword evidence="6" id="KW-0255">Endonuclease</keyword>
<keyword evidence="8" id="KW-0175">Coiled coil</keyword>
<protein>
    <recommendedName>
        <fullName evidence="3">ribonuclease H</fullName>
        <ecNumber evidence="3">3.1.26.4</ecNumber>
    </recommendedName>
</protein>
<dbReference type="GO" id="GO:0043137">
    <property type="term" value="P:DNA replication, removal of RNA primer"/>
    <property type="evidence" value="ECO:0007669"/>
    <property type="project" value="TreeGrafter"/>
</dbReference>
<evidence type="ECO:0000256" key="6">
    <source>
        <dbReference type="ARBA" id="ARBA00022759"/>
    </source>
</evidence>
<evidence type="ECO:0000313" key="11">
    <source>
        <dbReference type="Proteomes" id="UP000410492"/>
    </source>
</evidence>
<dbReference type="GO" id="GO:0046872">
    <property type="term" value="F:metal ion binding"/>
    <property type="evidence" value="ECO:0007669"/>
    <property type="project" value="UniProtKB-KW"/>
</dbReference>
<dbReference type="SUPFAM" id="SSF53098">
    <property type="entry name" value="Ribonuclease H-like"/>
    <property type="match status" value="1"/>
</dbReference>
<proteinExistence type="inferred from homology"/>
<dbReference type="Gene3D" id="3.60.10.10">
    <property type="entry name" value="Endonuclease/exonuclease/phosphatase"/>
    <property type="match status" value="1"/>
</dbReference>
<dbReference type="GO" id="GO:0003676">
    <property type="term" value="F:nucleic acid binding"/>
    <property type="evidence" value="ECO:0007669"/>
    <property type="project" value="InterPro"/>
</dbReference>
<feature type="coiled-coil region" evidence="8">
    <location>
        <begin position="420"/>
        <end position="447"/>
    </location>
</feature>
<feature type="domain" description="RNase H type-1" evidence="9">
    <location>
        <begin position="163"/>
        <end position="291"/>
    </location>
</feature>
<dbReference type="PANTHER" id="PTHR10642">
    <property type="entry name" value="RIBONUCLEASE H1"/>
    <property type="match status" value="1"/>
</dbReference>
<comment type="catalytic activity">
    <reaction evidence="1">
        <text>Endonucleolytic cleavage to 5'-phosphomonoester.</text>
        <dbReference type="EC" id="3.1.26.4"/>
    </reaction>
</comment>
<dbReference type="InterPro" id="IPR012337">
    <property type="entry name" value="RNaseH-like_sf"/>
</dbReference>
<dbReference type="EMBL" id="CAACVG010008040">
    <property type="protein sequence ID" value="VEN48168.1"/>
    <property type="molecule type" value="Genomic_DNA"/>
</dbReference>
<keyword evidence="4" id="KW-0540">Nuclease</keyword>
<evidence type="ECO:0000256" key="8">
    <source>
        <dbReference type="SAM" id="Coils"/>
    </source>
</evidence>
<accession>A0A653CJS7</accession>
<evidence type="ECO:0000256" key="1">
    <source>
        <dbReference type="ARBA" id="ARBA00000077"/>
    </source>
</evidence>
<dbReference type="PANTHER" id="PTHR10642:SF26">
    <property type="entry name" value="RIBONUCLEASE H1"/>
    <property type="match status" value="1"/>
</dbReference>
<dbReference type="Pfam" id="PF00075">
    <property type="entry name" value="RNase_H"/>
    <property type="match status" value="1"/>
</dbReference>
<evidence type="ECO:0000313" key="10">
    <source>
        <dbReference type="EMBL" id="VEN48168.1"/>
    </source>
</evidence>
<dbReference type="InterPro" id="IPR036397">
    <property type="entry name" value="RNaseH_sf"/>
</dbReference>
<dbReference type="InterPro" id="IPR050092">
    <property type="entry name" value="RNase_H"/>
</dbReference>
<dbReference type="GO" id="GO:0004523">
    <property type="term" value="F:RNA-DNA hybrid ribonuclease activity"/>
    <property type="evidence" value="ECO:0007669"/>
    <property type="project" value="UniProtKB-EC"/>
</dbReference>
<organism evidence="10 11">
    <name type="scientific">Callosobruchus maculatus</name>
    <name type="common">Southern cowpea weevil</name>
    <name type="synonym">Pulse bruchid</name>
    <dbReference type="NCBI Taxonomy" id="64391"/>
    <lineage>
        <taxon>Eukaryota</taxon>
        <taxon>Metazoa</taxon>
        <taxon>Ecdysozoa</taxon>
        <taxon>Arthropoda</taxon>
        <taxon>Hexapoda</taxon>
        <taxon>Insecta</taxon>
        <taxon>Pterygota</taxon>
        <taxon>Neoptera</taxon>
        <taxon>Endopterygota</taxon>
        <taxon>Coleoptera</taxon>
        <taxon>Polyphaga</taxon>
        <taxon>Cucujiformia</taxon>
        <taxon>Chrysomeloidea</taxon>
        <taxon>Chrysomelidae</taxon>
        <taxon>Bruchinae</taxon>
        <taxon>Bruchini</taxon>
        <taxon>Callosobruchus</taxon>
    </lineage>
</organism>
<keyword evidence="5" id="KW-0479">Metal-binding</keyword>
<dbReference type="AlphaFoldDB" id="A0A653CJS7"/>
<dbReference type="OrthoDB" id="3645095at2759"/>
<evidence type="ECO:0000256" key="5">
    <source>
        <dbReference type="ARBA" id="ARBA00022723"/>
    </source>
</evidence>